<keyword evidence="1" id="KW-0472">Membrane</keyword>
<keyword evidence="3" id="KW-0012">Acyltransferase</keyword>
<dbReference type="InterPro" id="IPR002656">
    <property type="entry name" value="Acyl_transf_3_dom"/>
</dbReference>
<dbReference type="AlphaFoldDB" id="A0A1H2DP80"/>
<gene>
    <name evidence="3" type="ORF">SAMN04487931_101348</name>
</gene>
<keyword evidence="4" id="KW-1185">Reference proteome</keyword>
<dbReference type="GO" id="GO:0016747">
    <property type="term" value="F:acyltransferase activity, transferring groups other than amino-acyl groups"/>
    <property type="evidence" value="ECO:0007669"/>
    <property type="project" value="InterPro"/>
</dbReference>
<feature type="transmembrane region" description="Helical" evidence="1">
    <location>
        <begin position="299"/>
        <end position="319"/>
    </location>
</feature>
<dbReference type="PANTHER" id="PTHR23028">
    <property type="entry name" value="ACETYLTRANSFERASE"/>
    <property type="match status" value="1"/>
</dbReference>
<dbReference type="RefSeq" id="WP_092229822.1">
    <property type="nucleotide sequence ID" value="NZ_FNLL01000001.1"/>
</dbReference>
<dbReference type="EMBL" id="FNLL01000001">
    <property type="protein sequence ID" value="SDT84685.1"/>
    <property type="molecule type" value="Genomic_DNA"/>
</dbReference>
<keyword evidence="1" id="KW-0812">Transmembrane</keyword>
<accession>A0A1H2DP80</accession>
<evidence type="ECO:0000313" key="3">
    <source>
        <dbReference type="EMBL" id="SDT84685.1"/>
    </source>
</evidence>
<name>A0A1H2DP80_9BACT</name>
<feature type="transmembrane region" description="Helical" evidence="1">
    <location>
        <begin position="29"/>
        <end position="48"/>
    </location>
</feature>
<feature type="transmembrane region" description="Helical" evidence="1">
    <location>
        <begin position="154"/>
        <end position="174"/>
    </location>
</feature>
<dbReference type="InterPro" id="IPR050879">
    <property type="entry name" value="Acyltransferase_3"/>
</dbReference>
<dbReference type="PANTHER" id="PTHR23028:SF53">
    <property type="entry name" value="ACYL_TRANSF_3 DOMAIN-CONTAINING PROTEIN"/>
    <property type="match status" value="1"/>
</dbReference>
<reference evidence="4" key="1">
    <citation type="submission" date="2016-10" db="EMBL/GenBank/DDBJ databases">
        <authorList>
            <person name="Varghese N."/>
            <person name="Submissions S."/>
        </authorList>
    </citation>
    <scope>NUCLEOTIDE SEQUENCE [LARGE SCALE GENOMIC DNA]</scope>
    <source>
        <strain evidence="4">DSM 3384</strain>
    </source>
</reference>
<feature type="transmembrane region" description="Helical" evidence="1">
    <location>
        <begin position="180"/>
        <end position="200"/>
    </location>
</feature>
<evidence type="ECO:0000259" key="2">
    <source>
        <dbReference type="Pfam" id="PF01757"/>
    </source>
</evidence>
<organism evidence="3 4">
    <name type="scientific">Desulfobacula phenolica</name>
    <dbReference type="NCBI Taxonomy" id="90732"/>
    <lineage>
        <taxon>Bacteria</taxon>
        <taxon>Pseudomonadati</taxon>
        <taxon>Thermodesulfobacteriota</taxon>
        <taxon>Desulfobacteria</taxon>
        <taxon>Desulfobacterales</taxon>
        <taxon>Desulfobacteraceae</taxon>
        <taxon>Desulfobacula</taxon>
    </lineage>
</organism>
<keyword evidence="1" id="KW-1133">Transmembrane helix</keyword>
<dbReference type="GO" id="GO:0016020">
    <property type="term" value="C:membrane"/>
    <property type="evidence" value="ECO:0007669"/>
    <property type="project" value="TreeGrafter"/>
</dbReference>
<keyword evidence="3" id="KW-0378">Hydrolase</keyword>
<dbReference type="GO" id="GO:0000271">
    <property type="term" value="P:polysaccharide biosynthetic process"/>
    <property type="evidence" value="ECO:0007669"/>
    <property type="project" value="TreeGrafter"/>
</dbReference>
<sequence length="328" mass="37092">MFGYLRFFLSFLVVISHVGIRFYGLNPGVIAVVIFYLLAGHVVSRLWSDILPCGPGKLAKFYTDRALRIFPLYIYVSLLTLVFLVVTGYAKPEFSFLKLAGNFLVVPLNYYMVVDTTILTKPDWCLVPPAWSLGAELQAYVLLPLVLMKKQLKLLLAAASFGVYLLANLCVIHPDYFGYRLIFGVFFVFVAGASLQAGRAAQSRFRFDFDTLYPWLLWFLTAVLCAVFSRQNLFSPAYTRETFIGILVGIPLVRLMGKLRVKLPWNGLLGSLSYGVFLSHFLMIWLLDHTGLTKEYPAAYIPVIIIGSTLVAYSGVKYLEDHIDKFRK</sequence>
<feature type="transmembrane region" description="Helical" evidence="1">
    <location>
        <begin position="7"/>
        <end position="23"/>
    </location>
</feature>
<protein>
    <submittedName>
        <fullName evidence="3">Peptidoglycan/LPS O-acetylase OafA/YrhL, contains acyltransferase and SGNH-hydrolase domains</fullName>
    </submittedName>
</protein>
<proteinExistence type="predicted"/>
<keyword evidence="3" id="KW-0808">Transferase</keyword>
<evidence type="ECO:0000256" key="1">
    <source>
        <dbReference type="SAM" id="Phobius"/>
    </source>
</evidence>
<feature type="transmembrane region" description="Helical" evidence="1">
    <location>
        <begin position="268"/>
        <end position="287"/>
    </location>
</feature>
<dbReference type="Pfam" id="PF01757">
    <property type="entry name" value="Acyl_transf_3"/>
    <property type="match status" value="1"/>
</dbReference>
<evidence type="ECO:0000313" key="4">
    <source>
        <dbReference type="Proteomes" id="UP000199608"/>
    </source>
</evidence>
<dbReference type="GO" id="GO:0016787">
    <property type="term" value="F:hydrolase activity"/>
    <property type="evidence" value="ECO:0007669"/>
    <property type="project" value="UniProtKB-KW"/>
</dbReference>
<feature type="transmembrane region" description="Helical" evidence="1">
    <location>
        <begin position="69"/>
        <end position="90"/>
    </location>
</feature>
<dbReference type="Proteomes" id="UP000199608">
    <property type="component" value="Unassembled WGS sequence"/>
</dbReference>
<feature type="domain" description="Acyltransferase 3" evidence="2">
    <location>
        <begin position="4"/>
        <end position="313"/>
    </location>
</feature>
<feature type="transmembrane region" description="Helical" evidence="1">
    <location>
        <begin position="212"/>
        <end position="231"/>
    </location>
</feature>